<reference evidence="2 3" key="1">
    <citation type="submission" date="2016-11" db="EMBL/GenBank/DDBJ databases">
        <title>Whole Genome Sequence of Listeria newyorkensis.</title>
        <authorList>
            <person name="Frink S."/>
            <person name="Morales C."/>
            <person name="Kiang D."/>
        </authorList>
    </citation>
    <scope>NUCLEOTIDE SEQUENCE [LARGE SCALE GENOMIC DNA]</scope>
    <source>
        <strain evidence="2 3">F1604011-044</strain>
    </source>
</reference>
<gene>
    <name evidence="2" type="ORF">BMT55_03515</name>
</gene>
<feature type="domain" description="Glycosyl transferase family 1" evidence="1">
    <location>
        <begin position="169"/>
        <end position="324"/>
    </location>
</feature>
<proteinExistence type="predicted"/>
<dbReference type="InterPro" id="IPR001296">
    <property type="entry name" value="Glyco_trans_1"/>
</dbReference>
<dbReference type="Pfam" id="PF00534">
    <property type="entry name" value="Glycos_transf_1"/>
    <property type="match status" value="1"/>
</dbReference>
<dbReference type="RefSeq" id="WP_036090322.1">
    <property type="nucleotide sequence ID" value="NZ_BJEY01000017.1"/>
</dbReference>
<evidence type="ECO:0000313" key="3">
    <source>
        <dbReference type="Proteomes" id="UP000236500"/>
    </source>
</evidence>
<comment type="caution">
    <text evidence="2">The sequence shown here is derived from an EMBL/GenBank/DDBJ whole genome shotgun (WGS) entry which is preliminary data.</text>
</comment>
<dbReference type="SUPFAM" id="SSF53756">
    <property type="entry name" value="UDP-Glycosyltransferase/glycogen phosphorylase"/>
    <property type="match status" value="1"/>
</dbReference>
<accession>A0ABX4XP53</accession>
<dbReference type="EMBL" id="MPDH01000003">
    <property type="protein sequence ID" value="PNP93849.1"/>
    <property type="molecule type" value="Genomic_DNA"/>
</dbReference>
<dbReference type="Proteomes" id="UP000236500">
    <property type="component" value="Unassembled WGS sequence"/>
</dbReference>
<protein>
    <recommendedName>
        <fullName evidence="1">Glycosyl transferase family 1 domain-containing protein</fullName>
    </recommendedName>
</protein>
<dbReference type="CDD" id="cd03801">
    <property type="entry name" value="GT4_PimA-like"/>
    <property type="match status" value="1"/>
</dbReference>
<name>A0ABX4XP53_9LIST</name>
<keyword evidence="3" id="KW-1185">Reference proteome</keyword>
<evidence type="ECO:0000259" key="1">
    <source>
        <dbReference type="Pfam" id="PF00534"/>
    </source>
</evidence>
<organism evidence="2 3">
    <name type="scientific">Listeria newyorkensis</name>
    <dbReference type="NCBI Taxonomy" id="1497681"/>
    <lineage>
        <taxon>Bacteria</taxon>
        <taxon>Bacillati</taxon>
        <taxon>Bacillota</taxon>
        <taxon>Bacilli</taxon>
        <taxon>Bacillales</taxon>
        <taxon>Listeriaceae</taxon>
        <taxon>Listeria</taxon>
    </lineage>
</organism>
<dbReference type="PANTHER" id="PTHR12526">
    <property type="entry name" value="GLYCOSYLTRANSFERASE"/>
    <property type="match status" value="1"/>
</dbReference>
<sequence length="346" mass="39277">MKKVAMIGPGTTSKGGIATVIANFEKTFSKDTVKIHYIASWREGNSIFRMLVLMKALFQFCMLLLAKKIDIAHIHIAQKGSFYRKVLFMRTAKMFRRKVILHMHGSQFDLFYDDRTPKQQQWIKKQLNHVDELIVLSEEWAKFYKQICKVKITIVENAVEVPTSNPYTNDGKTVVMFGRLGERKGTYDLLKAVELLGEKYATYEFVLYGDGDLEQVTQIIETKALSNVKIGGWIEAEQKKAVMDDAIIHVLPSYHEGLPMAILETMANGIPNISTPVGGIPQVIQHRANSGLVSPGDVEELSRELAYLLDNDVARKEQSQKAYTMIQTKFSIGSYNKKWESIYKGI</sequence>
<dbReference type="Gene3D" id="3.40.50.2000">
    <property type="entry name" value="Glycogen Phosphorylase B"/>
    <property type="match status" value="2"/>
</dbReference>
<evidence type="ECO:0000313" key="2">
    <source>
        <dbReference type="EMBL" id="PNP93849.1"/>
    </source>
</evidence>